<dbReference type="AlphaFoldDB" id="A0AA91ECU0"/>
<dbReference type="InterPro" id="IPR027417">
    <property type="entry name" value="P-loop_NTPase"/>
</dbReference>
<evidence type="ECO:0000313" key="3">
    <source>
        <dbReference type="Proteomes" id="UP000078431"/>
    </source>
</evidence>
<name>A0AA91ECU0_9GAMM</name>
<dbReference type="EMBL" id="LXEX01000044">
    <property type="protein sequence ID" value="OAT58198.1"/>
    <property type="molecule type" value="Genomic_DNA"/>
</dbReference>
<dbReference type="Proteomes" id="UP000078431">
    <property type="component" value="Unassembled WGS sequence"/>
</dbReference>
<comment type="caution">
    <text evidence="2">The sequence shown here is derived from an EMBL/GenBank/DDBJ whole genome shotgun (WGS) entry which is preliminary data.</text>
</comment>
<protein>
    <submittedName>
        <fullName evidence="2">SbcC family exonuclease</fullName>
    </submittedName>
</protein>
<evidence type="ECO:0000256" key="1">
    <source>
        <dbReference type="SAM" id="Coils"/>
    </source>
</evidence>
<feature type="coiled-coil region" evidence="1">
    <location>
        <begin position="421"/>
        <end position="475"/>
    </location>
</feature>
<evidence type="ECO:0000313" key="2">
    <source>
        <dbReference type="EMBL" id="OAT58198.1"/>
    </source>
</evidence>
<reference evidence="2 3" key="1">
    <citation type="submission" date="2016-04" db="EMBL/GenBank/DDBJ databases">
        <title>ATOL: Assembling a taxonomically balanced genome-scale reconstruction of the evolutionary history of the Enterobacteriaceae.</title>
        <authorList>
            <person name="Plunkett G.III."/>
            <person name="Neeno-Eckwall E.C."/>
            <person name="Glasner J.D."/>
            <person name="Perna N.T."/>
        </authorList>
    </citation>
    <scope>NUCLEOTIDE SEQUENCE [LARGE SCALE GENOMIC DNA]</scope>
    <source>
        <strain evidence="2 3">ATCC 12841</strain>
    </source>
</reference>
<dbReference type="GO" id="GO:0004527">
    <property type="term" value="F:exonuclease activity"/>
    <property type="evidence" value="ECO:0007669"/>
    <property type="project" value="UniProtKB-KW"/>
</dbReference>
<organism evidence="2 3">
    <name type="scientific">Obesumbacterium proteus ATCC 12841</name>
    <dbReference type="NCBI Taxonomy" id="1354268"/>
    <lineage>
        <taxon>Bacteria</taxon>
        <taxon>Pseudomonadati</taxon>
        <taxon>Pseudomonadota</taxon>
        <taxon>Gammaproteobacteria</taxon>
        <taxon>Enterobacterales</taxon>
        <taxon>Hafniaceae</taxon>
        <taxon>Obesumbacterium</taxon>
    </lineage>
</organism>
<keyword evidence="2" id="KW-0540">Nuclease</keyword>
<dbReference type="RefSeq" id="WP_064645435.1">
    <property type="nucleotide sequence ID" value="NZ_LXEX01000044.1"/>
</dbReference>
<keyword evidence="2" id="KW-0378">Hydrolase</keyword>
<proteinExistence type="predicted"/>
<keyword evidence="1" id="KW-0175">Coiled coil</keyword>
<dbReference type="Gene3D" id="3.40.50.300">
    <property type="entry name" value="P-loop containing nucleotide triphosphate hydrolases"/>
    <property type="match status" value="1"/>
</dbReference>
<keyword evidence="2" id="KW-0269">Exonuclease</keyword>
<gene>
    <name evidence="2" type="ORF">M993_03060</name>
</gene>
<sequence length="653" mass="75089">MKTKFKISRLIIAGIRKNYITTFHEGVNIIYGDSDTGKSTILELINYTLGSKTIDLADEINTSCHYVSSEFVINDKLYTFKRDIFNKNNPIEVYPCSFEDCSNFYPDKFNPTSIPLNNGLEYVSDFLLDLLNFPKLKIKTSPSKANSNFQKVSFRNIFKYCYLDQDSVGSKNLLENNNWVKSSILKETFKYITNTLDSSISEISIEIANLINSKDILSKEHSVISKFFQESNVKNINEIDHEINVIDENIDVLTDEVNNINTSMEANSKNYLELKSYYDELNINTKRLDIETKELSAKIENYSRLLNDYDNDIDKISSVLLAQTRIGEISKEVSPCPICDSSITIEIEKDNFSIVPSTHLEKEISSLKSRKRDIKSLIQLSKDEHKSKYSEMIENQNLLIKVRTMIDEENSNMVTPFLTQRDALLKELNRSEERRNNLVSTLKLRNQLNKIIERIAQHESQLIYLNDTLDELKSKAPDINVIFSEMKNYMHSYLENINIKNRKNISISEKTFLPIFRGHDYSTITSGGLRTILSIGYYLSLMNLSIKMNINYPNFIMIDTVGKYLGKTGTYQITQPIDNEVDEGLTDPEKYKNIYAEILNITELAKSKDISCQIIIVDNDIPDHIKKCENDFVVEHFSTIGVVKSKIGLIDDL</sequence>
<accession>A0AA91ECU0</accession>
<keyword evidence="3" id="KW-1185">Reference proteome</keyword>
<dbReference type="SUPFAM" id="SSF52540">
    <property type="entry name" value="P-loop containing nucleoside triphosphate hydrolases"/>
    <property type="match status" value="1"/>
</dbReference>